<dbReference type="Gene3D" id="3.40.50.300">
    <property type="entry name" value="P-loop containing nucleotide triphosphate hydrolases"/>
    <property type="match status" value="1"/>
</dbReference>
<accession>A0A0G1HZL9</accession>
<dbReference type="SUPFAM" id="SSF52540">
    <property type="entry name" value="P-loop containing nucleoside triphosphate hydrolases"/>
    <property type="match status" value="1"/>
</dbReference>
<organism evidence="1 2">
    <name type="scientific">Candidatus Collierbacteria bacterium GW2011_GWB2_44_22</name>
    <dbReference type="NCBI Taxonomy" id="1618387"/>
    <lineage>
        <taxon>Bacteria</taxon>
        <taxon>Candidatus Collieribacteriota</taxon>
    </lineage>
</organism>
<evidence type="ECO:0000313" key="1">
    <source>
        <dbReference type="EMBL" id="KKT52018.1"/>
    </source>
</evidence>
<comment type="caution">
    <text evidence="1">The sequence shown here is derived from an EMBL/GenBank/DDBJ whole genome shotgun (WGS) entry which is preliminary data.</text>
</comment>
<name>A0A0G1HZL9_9BACT</name>
<dbReference type="EMBL" id="LCIH01000005">
    <property type="protein sequence ID" value="KKT52018.1"/>
    <property type="molecule type" value="Genomic_DNA"/>
</dbReference>
<proteinExistence type="predicted"/>
<dbReference type="Pfam" id="PF13177">
    <property type="entry name" value="DNA_pol3_delta2"/>
    <property type="match status" value="1"/>
</dbReference>
<sequence>MYMLPKIAVGIFTDRAKLLKDLSLEESMMMSFEGETAKVDDLRSWIFSGINILTSRPIYSMVIWNADKLSLDCQAILLKPMEELGEKMNLLLTVENENQLLSTILSRGVVEYFNNNQPPTSGYWNEIRKCWSSGPAACIAFIDQLEKEKGVLVMEEIVLKLRDSFTSEINEKRISILNLAITCLSELKQTNVNHKLSMDNFLMSSWRIIKIAG</sequence>
<reference evidence="1 2" key="1">
    <citation type="journal article" date="2015" name="Nature">
        <title>rRNA introns, odd ribosomes, and small enigmatic genomes across a large radiation of phyla.</title>
        <authorList>
            <person name="Brown C.T."/>
            <person name="Hug L.A."/>
            <person name="Thomas B.C."/>
            <person name="Sharon I."/>
            <person name="Castelle C.J."/>
            <person name="Singh A."/>
            <person name="Wilkins M.J."/>
            <person name="Williams K.H."/>
            <person name="Banfield J.F."/>
        </authorList>
    </citation>
    <scope>NUCLEOTIDE SEQUENCE [LARGE SCALE GENOMIC DNA]</scope>
</reference>
<gene>
    <name evidence="1" type="ORF">UW44_C0005G0060</name>
</gene>
<dbReference type="STRING" id="1618387.UW44_C0005G0060"/>
<evidence type="ECO:0000313" key="2">
    <source>
        <dbReference type="Proteomes" id="UP000034006"/>
    </source>
</evidence>
<dbReference type="AlphaFoldDB" id="A0A0G1HZL9"/>
<dbReference type="InterPro" id="IPR027417">
    <property type="entry name" value="P-loop_NTPase"/>
</dbReference>
<dbReference type="Proteomes" id="UP000034006">
    <property type="component" value="Unassembled WGS sequence"/>
</dbReference>
<protein>
    <submittedName>
        <fullName evidence="1">Uncharacterized protein</fullName>
    </submittedName>
</protein>